<dbReference type="OrthoDB" id="8048523at2759"/>
<gene>
    <name evidence="8" type="ORF">INT45_008642</name>
</gene>
<evidence type="ECO:0000256" key="1">
    <source>
        <dbReference type="ARBA" id="ARBA00004141"/>
    </source>
</evidence>
<dbReference type="EMBL" id="JAEPRB010000614">
    <property type="protein sequence ID" value="KAG2214517.1"/>
    <property type="molecule type" value="Genomic_DNA"/>
</dbReference>
<protein>
    <recommendedName>
        <fullName evidence="10">PQ-loop-domain-containing protein</fullName>
    </recommendedName>
</protein>
<evidence type="ECO:0000256" key="3">
    <source>
        <dbReference type="ARBA" id="ARBA00022989"/>
    </source>
</evidence>
<feature type="transmembrane region" description="Helical" evidence="7">
    <location>
        <begin position="299"/>
        <end position="323"/>
    </location>
</feature>
<dbReference type="FunFam" id="1.20.1280.290:FF:000009">
    <property type="entry name" value="PQ loop repeat family protein"/>
    <property type="match status" value="1"/>
</dbReference>
<evidence type="ECO:0008006" key="10">
    <source>
        <dbReference type="Google" id="ProtNLM"/>
    </source>
</evidence>
<dbReference type="AlphaFoldDB" id="A0A8H7RNY6"/>
<keyword evidence="4 7" id="KW-0472">Membrane</keyword>
<dbReference type="PANTHER" id="PTHR16201">
    <property type="entry name" value="SEVEN TRANSMEMBRANE PROTEIN 1-RELATED"/>
    <property type="match status" value="1"/>
</dbReference>
<feature type="transmembrane region" description="Helical" evidence="7">
    <location>
        <begin position="28"/>
        <end position="49"/>
    </location>
</feature>
<comment type="subcellular location">
    <subcellularLocation>
        <location evidence="1">Membrane</location>
        <topology evidence="1">Multi-pass membrane protein</topology>
    </subcellularLocation>
</comment>
<evidence type="ECO:0000256" key="2">
    <source>
        <dbReference type="ARBA" id="ARBA00022692"/>
    </source>
</evidence>
<evidence type="ECO:0000313" key="8">
    <source>
        <dbReference type="EMBL" id="KAG2214517.1"/>
    </source>
</evidence>
<reference evidence="8 9" key="1">
    <citation type="submission" date="2020-12" db="EMBL/GenBank/DDBJ databases">
        <title>Metabolic potential, ecology and presence of endohyphal bacteria is reflected in genomic diversity of Mucoromycotina.</title>
        <authorList>
            <person name="Muszewska A."/>
            <person name="Okrasinska A."/>
            <person name="Steczkiewicz K."/>
            <person name="Drgas O."/>
            <person name="Orlowska M."/>
            <person name="Perlinska-Lenart U."/>
            <person name="Aleksandrzak-Piekarczyk T."/>
            <person name="Szatraj K."/>
            <person name="Zielenkiewicz U."/>
            <person name="Pilsyk S."/>
            <person name="Malc E."/>
            <person name="Mieczkowski P."/>
            <person name="Kruszewska J.S."/>
            <person name="Biernat P."/>
            <person name="Pawlowska J."/>
        </authorList>
    </citation>
    <scope>NUCLEOTIDE SEQUENCE [LARGE SCALE GENOMIC DNA]</scope>
    <source>
        <strain evidence="8 9">CBS 142.35</strain>
    </source>
</reference>
<feature type="transmembrane region" description="Helical" evidence="7">
    <location>
        <begin position="269"/>
        <end position="287"/>
    </location>
</feature>
<dbReference type="PANTHER" id="PTHR16201:SF44">
    <property type="entry name" value="SEVEN TRANSMEMBRANE PROTEIN 1"/>
    <property type="match status" value="1"/>
</dbReference>
<evidence type="ECO:0000256" key="4">
    <source>
        <dbReference type="ARBA" id="ARBA00023136"/>
    </source>
</evidence>
<dbReference type="Pfam" id="PF04193">
    <property type="entry name" value="PQ-loop"/>
    <property type="match status" value="2"/>
</dbReference>
<sequence>MRNETCQPIVDGVHYIQWIHTLFGDCVYGWQECISLLLGYISIACWLNAQMPQVIKNYKLQTAESLSMTFLTVWLTGDFANFIGCIMTGQLDFQIYLSIYFIWVDTVLCLQWLYYVKYPTNRFRALFNPTIRATIQKNNEQETQPLILPQQQQEEQEQNKKKNYSSTSTRTLLAIGFLFTLNNYYMLSPESQEITSLTTTTTTTHDAMVSWDTTDSSNMTITTTTTTIERNIWIGRFFAWVCTCLYLSSRAPQIYLNFKRRSVEGLSMALFLCAAAGNLTYTLGIFTNPHQTRHSLLEAVPYILGSAGTLVFDLTIYIQNLIYSNNTQEKKNSVDRIQV</sequence>
<dbReference type="Proteomes" id="UP000646827">
    <property type="component" value="Unassembled WGS sequence"/>
</dbReference>
<keyword evidence="9" id="KW-1185">Reference proteome</keyword>
<dbReference type="SMART" id="SM00679">
    <property type="entry name" value="CTNS"/>
    <property type="match status" value="2"/>
</dbReference>
<evidence type="ECO:0000256" key="5">
    <source>
        <dbReference type="ARBA" id="ARBA00038039"/>
    </source>
</evidence>
<dbReference type="GO" id="GO:0098852">
    <property type="term" value="C:lytic vacuole membrane"/>
    <property type="evidence" value="ECO:0007669"/>
    <property type="project" value="UniProtKB-ARBA"/>
</dbReference>
<organism evidence="8 9">
    <name type="scientific">Circinella minor</name>
    <dbReference type="NCBI Taxonomy" id="1195481"/>
    <lineage>
        <taxon>Eukaryota</taxon>
        <taxon>Fungi</taxon>
        <taxon>Fungi incertae sedis</taxon>
        <taxon>Mucoromycota</taxon>
        <taxon>Mucoromycotina</taxon>
        <taxon>Mucoromycetes</taxon>
        <taxon>Mucorales</taxon>
        <taxon>Lichtheimiaceae</taxon>
        <taxon>Circinella</taxon>
    </lineage>
</organism>
<keyword evidence="3 7" id="KW-1133">Transmembrane helix</keyword>
<dbReference type="InterPro" id="IPR006603">
    <property type="entry name" value="PQ-loop_rpt"/>
</dbReference>
<comment type="catalytic activity">
    <reaction evidence="6">
        <text>L-histidine(out) + L-arginine(in) = L-histidine(in) + L-arginine(out)</text>
        <dbReference type="Rhea" id="RHEA:71063"/>
        <dbReference type="ChEBI" id="CHEBI:32682"/>
        <dbReference type="ChEBI" id="CHEBI:57595"/>
    </reaction>
</comment>
<accession>A0A8H7RNY6</accession>
<evidence type="ECO:0000313" key="9">
    <source>
        <dbReference type="Proteomes" id="UP000646827"/>
    </source>
</evidence>
<evidence type="ECO:0000256" key="7">
    <source>
        <dbReference type="SAM" id="Phobius"/>
    </source>
</evidence>
<dbReference type="Gene3D" id="1.20.1280.290">
    <property type="match status" value="2"/>
</dbReference>
<dbReference type="InterPro" id="IPR051415">
    <property type="entry name" value="LAAT-1"/>
</dbReference>
<keyword evidence="2 7" id="KW-0812">Transmembrane</keyword>
<name>A0A8H7RNY6_9FUNG</name>
<feature type="transmembrane region" description="Helical" evidence="7">
    <location>
        <begin position="70"/>
        <end position="89"/>
    </location>
</feature>
<feature type="transmembrane region" description="Helical" evidence="7">
    <location>
        <begin position="95"/>
        <end position="116"/>
    </location>
</feature>
<proteinExistence type="inferred from homology"/>
<comment type="similarity">
    <text evidence="5">Belongs to the laat-1 family.</text>
</comment>
<dbReference type="GO" id="GO:0015174">
    <property type="term" value="F:basic amino acid transmembrane transporter activity"/>
    <property type="evidence" value="ECO:0007669"/>
    <property type="project" value="UniProtKB-ARBA"/>
</dbReference>
<dbReference type="GO" id="GO:0034486">
    <property type="term" value="P:vacuolar transmembrane transport"/>
    <property type="evidence" value="ECO:0007669"/>
    <property type="project" value="UniProtKB-ARBA"/>
</dbReference>
<comment type="caution">
    <text evidence="8">The sequence shown here is derived from an EMBL/GenBank/DDBJ whole genome shotgun (WGS) entry which is preliminary data.</text>
</comment>
<evidence type="ECO:0000256" key="6">
    <source>
        <dbReference type="ARBA" id="ARBA00050768"/>
    </source>
</evidence>